<name>E6LQ72_9FIRM</name>
<dbReference type="EMBL" id="AEPW01000082">
    <property type="protein sequence ID" value="EFU75991.1"/>
    <property type="molecule type" value="Genomic_DNA"/>
</dbReference>
<accession>E6LQ72</accession>
<dbReference type="eggNOG" id="ENOG502Z9P3">
    <property type="taxonomic scope" value="Bacteria"/>
</dbReference>
<proteinExistence type="predicted"/>
<reference evidence="2 3" key="1">
    <citation type="submission" date="2010-12" db="EMBL/GenBank/DDBJ databases">
        <authorList>
            <person name="Muzny D."/>
            <person name="Qin X."/>
            <person name="Deng J."/>
            <person name="Jiang H."/>
            <person name="Liu Y."/>
            <person name="Qu J."/>
            <person name="Song X.-Z."/>
            <person name="Zhang L."/>
            <person name="Thornton R."/>
            <person name="Coyle M."/>
            <person name="Francisco L."/>
            <person name="Jackson L."/>
            <person name="Javaid M."/>
            <person name="Korchina V."/>
            <person name="Kovar C."/>
            <person name="Mata R."/>
            <person name="Mathew T."/>
            <person name="Ngo R."/>
            <person name="Nguyen L."/>
            <person name="Nguyen N."/>
            <person name="Okwuonu G."/>
            <person name="Ongeri F."/>
            <person name="Pham C."/>
            <person name="Simmons D."/>
            <person name="Wilczek-Boney K."/>
            <person name="Hale W."/>
            <person name="Jakkamsetti A."/>
            <person name="Pham P."/>
            <person name="Ruth R."/>
            <person name="San Lucas F."/>
            <person name="Warren J."/>
            <person name="Zhang J."/>
            <person name="Zhao Z."/>
            <person name="Zhou C."/>
            <person name="Zhu D."/>
            <person name="Lee S."/>
            <person name="Bess C."/>
            <person name="Blankenburg K."/>
            <person name="Forbes L."/>
            <person name="Fu Q."/>
            <person name="Gubbala S."/>
            <person name="Hirani K."/>
            <person name="Jayaseelan J.C."/>
            <person name="Lara F."/>
            <person name="Munidasa M."/>
            <person name="Palculict T."/>
            <person name="Patil S."/>
            <person name="Pu L.-L."/>
            <person name="Saada N."/>
            <person name="Tang L."/>
            <person name="Weissenberger G."/>
            <person name="Zhu Y."/>
            <person name="Hemphill L."/>
            <person name="Shang Y."/>
            <person name="Youmans B."/>
            <person name="Ayvaz T."/>
            <person name="Ross M."/>
            <person name="Santibanez J."/>
            <person name="Aqrawi P."/>
            <person name="Gross S."/>
            <person name="Joshi V."/>
            <person name="Fowler G."/>
            <person name="Nazareth L."/>
            <person name="Reid J."/>
            <person name="Worley K."/>
            <person name="Petrosino J."/>
            <person name="Highlander S."/>
            <person name="Gibbs R."/>
        </authorList>
    </citation>
    <scope>NUCLEOTIDE SEQUENCE [LARGE SCALE GENOMIC DNA]</scope>
    <source>
        <strain evidence="2 3">DSM 3986</strain>
    </source>
</reference>
<protein>
    <recommendedName>
        <fullName evidence="1">ATP-grasp domain-containing protein</fullName>
    </recommendedName>
</protein>
<comment type="caution">
    <text evidence="2">The sequence shown here is derived from an EMBL/GenBank/DDBJ whole genome shotgun (WGS) entry which is preliminary data.</text>
</comment>
<dbReference type="AlphaFoldDB" id="E6LQ72"/>
<organism evidence="2 3">
    <name type="scientific">Lachnoanaerobaculum saburreum DSM 3986</name>
    <dbReference type="NCBI Taxonomy" id="887325"/>
    <lineage>
        <taxon>Bacteria</taxon>
        <taxon>Bacillati</taxon>
        <taxon>Bacillota</taxon>
        <taxon>Clostridia</taxon>
        <taxon>Lachnospirales</taxon>
        <taxon>Lachnospiraceae</taxon>
        <taxon>Lachnoanaerobaculum</taxon>
    </lineage>
</organism>
<gene>
    <name evidence="2" type="ORF">HMPREF0381_2107</name>
</gene>
<evidence type="ECO:0000259" key="1">
    <source>
        <dbReference type="Pfam" id="PF18299"/>
    </source>
</evidence>
<feature type="domain" description="ATP-grasp" evidence="1">
    <location>
        <begin position="95"/>
        <end position="251"/>
    </location>
</feature>
<dbReference type="HOGENOM" id="CLU_095691_0_0_9"/>
<dbReference type="Pfam" id="PF18299">
    <property type="entry name" value="R2K_2"/>
    <property type="match status" value="1"/>
</dbReference>
<evidence type="ECO:0000313" key="2">
    <source>
        <dbReference type="EMBL" id="EFU75991.1"/>
    </source>
</evidence>
<evidence type="ECO:0000313" key="3">
    <source>
        <dbReference type="Proteomes" id="UP000003434"/>
    </source>
</evidence>
<dbReference type="InterPro" id="IPR041261">
    <property type="entry name" value="R2K_2"/>
</dbReference>
<dbReference type="Proteomes" id="UP000003434">
    <property type="component" value="Unassembled WGS sequence"/>
</dbReference>
<sequence length="269" mass="31270">MERIKGCIMGKIYLKTKFDNEMKMEIPHSVNIANAMYGFRELGAEIICYHKIDEIYDRVTREDIVIDYIDQCNSIFFKFGIIPGIPDYPEVLNPFLGRRIWKDTINSISRNEEKWSAGYFVKPRRNKAFTGKIISGISDLVGCGNYSEDYEVLVSEPLDICAEWRCFILYDEIIDVRPYGLLLDRNRKSYNYHYDSNILNSMMEAFVSWEERPVACSMDICVTKDGKTLLVELNDSYALGCYGLASIFYAKLISARWSQLMGVRDEFHF</sequence>